<accession>A0ABQ3YUX6</accession>
<evidence type="ECO:0000313" key="3">
    <source>
        <dbReference type="Proteomes" id="UP000637628"/>
    </source>
</evidence>
<comment type="caution">
    <text evidence="2">The sequence shown here is derived from an EMBL/GenBank/DDBJ whole genome shotgun (WGS) entry which is preliminary data.</text>
</comment>
<dbReference type="Proteomes" id="UP000637628">
    <property type="component" value="Unassembled WGS sequence"/>
</dbReference>
<organism evidence="2 3">
    <name type="scientific">Paractinoplanes durhamensis</name>
    <dbReference type="NCBI Taxonomy" id="113563"/>
    <lineage>
        <taxon>Bacteria</taxon>
        <taxon>Bacillati</taxon>
        <taxon>Actinomycetota</taxon>
        <taxon>Actinomycetes</taxon>
        <taxon>Micromonosporales</taxon>
        <taxon>Micromonosporaceae</taxon>
        <taxon>Paractinoplanes</taxon>
    </lineage>
</organism>
<gene>
    <name evidence="2" type="ORF">Adu01nite_27470</name>
</gene>
<feature type="region of interest" description="Disordered" evidence="1">
    <location>
        <begin position="1"/>
        <end position="24"/>
    </location>
</feature>
<evidence type="ECO:0000313" key="2">
    <source>
        <dbReference type="EMBL" id="GIE01397.1"/>
    </source>
</evidence>
<name>A0ABQ3YUX6_9ACTN</name>
<proteinExistence type="predicted"/>
<keyword evidence="3" id="KW-1185">Reference proteome</keyword>
<protein>
    <submittedName>
        <fullName evidence="2">Uncharacterized protein</fullName>
    </submittedName>
</protein>
<sequence length="112" mass="11142">MAGDAHRGQGLITHDYGVPGRRAPAGVQASGAGAGFIGAGLPEGRNRHGRARASPAGRAITHVVVARSQASATGAVARLSYVLLMPSAMRVTPDVTGGAATVAGRMSGVATW</sequence>
<evidence type="ECO:0000256" key="1">
    <source>
        <dbReference type="SAM" id="MobiDB-lite"/>
    </source>
</evidence>
<dbReference type="EMBL" id="BOML01000021">
    <property type="protein sequence ID" value="GIE01397.1"/>
    <property type="molecule type" value="Genomic_DNA"/>
</dbReference>
<reference evidence="2 3" key="1">
    <citation type="submission" date="2021-01" db="EMBL/GenBank/DDBJ databases">
        <title>Whole genome shotgun sequence of Actinoplanes durhamensis NBRC 14914.</title>
        <authorList>
            <person name="Komaki H."/>
            <person name="Tamura T."/>
        </authorList>
    </citation>
    <scope>NUCLEOTIDE SEQUENCE [LARGE SCALE GENOMIC DNA]</scope>
    <source>
        <strain evidence="2 3">NBRC 14914</strain>
    </source>
</reference>